<organism evidence="1 2">
    <name type="scientific">Amycolatopsis acidiphila</name>
    <dbReference type="NCBI Taxonomy" id="715473"/>
    <lineage>
        <taxon>Bacteria</taxon>
        <taxon>Bacillati</taxon>
        <taxon>Actinomycetota</taxon>
        <taxon>Actinomycetes</taxon>
        <taxon>Pseudonocardiales</taxon>
        <taxon>Pseudonocardiaceae</taxon>
        <taxon>Amycolatopsis</taxon>
    </lineage>
</organism>
<dbReference type="RefSeq" id="WP_144636899.1">
    <property type="nucleotide sequence ID" value="NZ_BNAX01000003.1"/>
</dbReference>
<reference evidence="1 2" key="1">
    <citation type="submission" date="2019-07" db="EMBL/GenBank/DDBJ databases">
        <title>New species of Amycolatopsis and Streptomyces.</title>
        <authorList>
            <person name="Duangmal K."/>
            <person name="Teo W.F.A."/>
            <person name="Lipun K."/>
        </authorList>
    </citation>
    <scope>NUCLEOTIDE SEQUENCE [LARGE SCALE GENOMIC DNA]</scope>
    <source>
        <strain evidence="1 2">JCM 30562</strain>
    </source>
</reference>
<evidence type="ECO:0000313" key="2">
    <source>
        <dbReference type="Proteomes" id="UP000318578"/>
    </source>
</evidence>
<keyword evidence="2" id="KW-1185">Reference proteome</keyword>
<sequence length="127" mass="13446">MAETTVSALSTAVPAVPAAMDIAVEPGQVLEVAKIINDQADALADRVRQLLIELTIDAPAQDVVSATAADAWNRLVARGDGSYAQRVQNYIEQLRALATQLRTAAGTYQAGEDEKIAAFGDRHAAEK</sequence>
<protein>
    <submittedName>
        <fullName evidence="1">PE domain-containing protein</fullName>
    </submittedName>
</protein>
<gene>
    <name evidence="1" type="ORF">FNH06_10015</name>
</gene>
<proteinExistence type="predicted"/>
<dbReference type="OrthoDB" id="3697873at2"/>
<comment type="caution">
    <text evidence="1">The sequence shown here is derived from an EMBL/GenBank/DDBJ whole genome shotgun (WGS) entry which is preliminary data.</text>
</comment>
<dbReference type="AlphaFoldDB" id="A0A558AGW6"/>
<accession>A0A558AGW6</accession>
<dbReference type="Gene3D" id="1.10.287.1060">
    <property type="entry name" value="ESAT-6-like"/>
    <property type="match status" value="1"/>
</dbReference>
<dbReference type="EMBL" id="VJZA01000011">
    <property type="protein sequence ID" value="TVT23514.1"/>
    <property type="molecule type" value="Genomic_DNA"/>
</dbReference>
<evidence type="ECO:0000313" key="1">
    <source>
        <dbReference type="EMBL" id="TVT23514.1"/>
    </source>
</evidence>
<name>A0A558AGW6_9PSEU</name>
<dbReference type="Proteomes" id="UP000318578">
    <property type="component" value="Unassembled WGS sequence"/>
</dbReference>